<dbReference type="PANTHER" id="PTHR46513">
    <property type="entry name" value="VITELLOGENIN RECEPTOR-LIKE PROTEIN-RELATED-RELATED"/>
    <property type="match status" value="1"/>
</dbReference>
<name>A0A913WR92_EXADI</name>
<dbReference type="OrthoDB" id="21182at2759"/>
<evidence type="ECO:0000256" key="4">
    <source>
        <dbReference type="ARBA" id="ARBA00023157"/>
    </source>
</evidence>
<dbReference type="InterPro" id="IPR011042">
    <property type="entry name" value="6-blade_b-propeller_TolB-like"/>
</dbReference>
<feature type="repeat" description="LDL-receptor class B" evidence="6">
    <location>
        <begin position="235"/>
        <end position="278"/>
    </location>
</feature>
<reference evidence="7" key="1">
    <citation type="submission" date="2022-11" db="UniProtKB">
        <authorList>
            <consortium name="EnsemblMetazoa"/>
        </authorList>
    </citation>
    <scope>IDENTIFICATION</scope>
</reference>
<dbReference type="InterPro" id="IPR000033">
    <property type="entry name" value="LDLR_classB_rpt"/>
</dbReference>
<protein>
    <submittedName>
        <fullName evidence="7">Uncharacterized protein</fullName>
    </submittedName>
</protein>
<proteinExistence type="predicted"/>
<dbReference type="Pfam" id="PF00058">
    <property type="entry name" value="Ldl_recept_b"/>
    <property type="match status" value="2"/>
</dbReference>
<keyword evidence="1" id="KW-0245">EGF-like domain</keyword>
<evidence type="ECO:0000313" key="7">
    <source>
        <dbReference type="EnsemblMetazoa" id="XP_020892911.2"/>
    </source>
</evidence>
<evidence type="ECO:0000256" key="6">
    <source>
        <dbReference type="PROSITE-ProRule" id="PRU00461"/>
    </source>
</evidence>
<sequence>MLRHTFGISLFENTLYWSDWIKKGIFSASKFGGRKEDIQVHREGLQYVYCVEVYSSRRQIGANLCKQNNGGCEQLCLMKNSNSRRCACSMGFSLGKDQTSCDAINNFLLYATSKAIYGTSIDFKDSTSAMNPIAGMSNINSIDFFYNSSWIFYSDDRKRNIGRVNRDGTRKMIIISTGLRRPQGIAVDWVGMNLYWTDSGTDLIEVSRLNGSSRHVIISSGLSEPRSIVVHPGRGLLYWSDWSPPRIERSSMDGSFRQVLVWGSKIRRPSGLTIDYDQDIVYWVDLRRDSIWNMDLNGGNQKKLVSRLKQPLGLSVFGELLYWADRNKNIIQSAYKTNGTNIKQKTLLTKPRDVQVFSSERQSTGGVCEANGGCADLCLAISSKRKRCACSLGSLSSDKRSCLSTSNFIILAKTTEIKFNSLVPGKTSSQKEITDVTPVMRRQLDFDFDSETIFFTSPPAIKAVKIDGSGLRNVTLDVINPGGIAVDWVAKHVYWTEIAFSTINRVHFNGSSFKVALKQGINHPRALAIIPCEKKIYWIEWGRRPCIKSAWFNGMFVSDLITGSLVYPYGLTIDYMEEKIYWTDERIIQSAYLNGTNRQTITSSIRPALALTVFGEFIYWIDWHSTVMRANKYNGGNPVRMSYEVASGLPLDINVYAKERQDCKLIIVYASP</sequence>
<keyword evidence="4" id="KW-1015">Disulfide bond</keyword>
<dbReference type="Gene3D" id="2.120.10.30">
    <property type="entry name" value="TolB, C-terminal domain"/>
    <property type="match status" value="3"/>
</dbReference>
<organism evidence="7 8">
    <name type="scientific">Exaiptasia diaphana</name>
    <name type="common">Tropical sea anemone</name>
    <name type="synonym">Aiptasia pulchella</name>
    <dbReference type="NCBI Taxonomy" id="2652724"/>
    <lineage>
        <taxon>Eukaryota</taxon>
        <taxon>Metazoa</taxon>
        <taxon>Cnidaria</taxon>
        <taxon>Anthozoa</taxon>
        <taxon>Hexacorallia</taxon>
        <taxon>Actiniaria</taxon>
        <taxon>Aiptasiidae</taxon>
        <taxon>Exaiptasia</taxon>
    </lineage>
</organism>
<dbReference type="EnsemblMetazoa" id="XM_021037252.2">
    <property type="protein sequence ID" value="XP_020892911.2"/>
    <property type="gene ID" value="LOC110232144"/>
</dbReference>
<dbReference type="SMART" id="SM00135">
    <property type="entry name" value="LY"/>
    <property type="match status" value="10"/>
</dbReference>
<dbReference type="Pfam" id="PF14670">
    <property type="entry name" value="FXa_inhibition"/>
    <property type="match status" value="1"/>
</dbReference>
<dbReference type="FunFam" id="2.120.10.30:FF:000241">
    <property type="entry name" value="Low-density lipoprotein receptor-related protein 6"/>
    <property type="match status" value="2"/>
</dbReference>
<feature type="repeat" description="LDL-receptor class B" evidence="6">
    <location>
        <begin position="491"/>
        <end position="533"/>
    </location>
</feature>
<feature type="repeat" description="LDL-receptor class B" evidence="6">
    <location>
        <begin position="279"/>
        <end position="320"/>
    </location>
</feature>
<evidence type="ECO:0000256" key="3">
    <source>
        <dbReference type="ARBA" id="ARBA00022737"/>
    </source>
</evidence>
<keyword evidence="5" id="KW-0325">Glycoprotein</keyword>
<evidence type="ECO:0000256" key="5">
    <source>
        <dbReference type="ARBA" id="ARBA00023180"/>
    </source>
</evidence>
<dbReference type="PROSITE" id="PS51120">
    <property type="entry name" value="LDLRB"/>
    <property type="match status" value="6"/>
</dbReference>
<dbReference type="KEGG" id="epa:110232144"/>
<dbReference type="OMA" id="WTDERII"/>
<feature type="repeat" description="LDL-receptor class B" evidence="6">
    <location>
        <begin position="149"/>
        <end position="191"/>
    </location>
</feature>
<dbReference type="SUPFAM" id="SSF57196">
    <property type="entry name" value="EGF/Laminin"/>
    <property type="match status" value="1"/>
</dbReference>
<dbReference type="Proteomes" id="UP000887567">
    <property type="component" value="Unplaced"/>
</dbReference>
<keyword evidence="2" id="KW-0732">Signal</keyword>
<keyword evidence="3" id="KW-0677">Repeat</keyword>
<dbReference type="RefSeq" id="XP_020892911.2">
    <property type="nucleotide sequence ID" value="XM_021037252.2"/>
</dbReference>
<dbReference type="InterPro" id="IPR050778">
    <property type="entry name" value="Cueball_EGF_LRP_Nidogen"/>
</dbReference>
<evidence type="ECO:0000256" key="2">
    <source>
        <dbReference type="ARBA" id="ARBA00022729"/>
    </source>
</evidence>
<dbReference type="AlphaFoldDB" id="A0A913WR92"/>
<dbReference type="SUPFAM" id="SSF63825">
    <property type="entry name" value="YWTD domain"/>
    <property type="match status" value="2"/>
</dbReference>
<evidence type="ECO:0000256" key="1">
    <source>
        <dbReference type="ARBA" id="ARBA00022536"/>
    </source>
</evidence>
<dbReference type="GeneID" id="110232144"/>
<keyword evidence="8" id="KW-1185">Reference proteome</keyword>
<feature type="repeat" description="LDL-receptor class B" evidence="6">
    <location>
        <begin position="192"/>
        <end position="234"/>
    </location>
</feature>
<feature type="repeat" description="LDL-receptor class B" evidence="6">
    <location>
        <begin position="534"/>
        <end position="577"/>
    </location>
</feature>
<accession>A0A913WR92</accession>
<evidence type="ECO:0000313" key="8">
    <source>
        <dbReference type="Proteomes" id="UP000887567"/>
    </source>
</evidence>
<dbReference type="PANTHER" id="PTHR46513:SF41">
    <property type="entry name" value="LOW-DENSITY LIPOPROTEIN RECEPTOR-RELATED PROTEIN"/>
    <property type="match status" value="1"/>
</dbReference>